<comment type="caution">
    <text evidence="5">The sequence shown here is derived from an EMBL/GenBank/DDBJ whole genome shotgun (WGS) entry which is preliminary data.</text>
</comment>
<keyword evidence="3" id="KW-0677">Repeat</keyword>
<dbReference type="InterPro" id="IPR001451">
    <property type="entry name" value="Hexapep"/>
</dbReference>
<dbReference type="PANTHER" id="PTHR43300">
    <property type="entry name" value="ACETYLTRANSFERASE"/>
    <property type="match status" value="1"/>
</dbReference>
<dbReference type="STRING" id="1219080.VEZ01S_37_01120"/>
<dbReference type="Gene3D" id="2.160.10.10">
    <property type="entry name" value="Hexapeptide repeat proteins"/>
    <property type="match status" value="1"/>
</dbReference>
<evidence type="ECO:0008006" key="7">
    <source>
        <dbReference type="Google" id="ProtNLM"/>
    </source>
</evidence>
<keyword evidence="4" id="KW-0012">Acyltransferase</keyword>
<dbReference type="RefSeq" id="WP_021714253.1">
    <property type="nucleotide sequence ID" value="NZ_BATM01000037.1"/>
</dbReference>
<dbReference type="Pfam" id="PF00132">
    <property type="entry name" value="Hexapep"/>
    <property type="match status" value="1"/>
</dbReference>
<dbReference type="eggNOG" id="COG0110">
    <property type="taxonomic scope" value="Bacteria"/>
</dbReference>
<sequence>MSRRKLLFSPTKKRHFSKLNIQVPKWSLYKRFIVPKNIVVIEENVAFFQGERLWSMGAFSYSHSKLITHGNLTVGRYTSIANDVEFMGASHPIERFTSSPITYDKGFLGLKHLKTVATPQQPDTTIGNDVWIASNVILKPGIRIGDGAVIAANAVVTSDVEPYSIVGGVPARKIKMRFPEKQVEALMELQWWNYDLHQCLDFAADIKLNEFIAKLSEKKLTGELPLYKPNTFEF</sequence>
<proteinExistence type="inferred from homology"/>
<dbReference type="GO" id="GO:0016746">
    <property type="term" value="F:acyltransferase activity"/>
    <property type="evidence" value="ECO:0007669"/>
    <property type="project" value="UniProtKB-KW"/>
</dbReference>
<dbReference type="Proteomes" id="UP000016562">
    <property type="component" value="Unassembled WGS sequence"/>
</dbReference>
<dbReference type="PROSITE" id="PS00101">
    <property type="entry name" value="HEXAPEP_TRANSFERASES"/>
    <property type="match status" value="1"/>
</dbReference>
<dbReference type="PANTHER" id="PTHR43300:SF11">
    <property type="entry name" value="ACETYLTRANSFERASE RV3034C-RELATED"/>
    <property type="match status" value="1"/>
</dbReference>
<dbReference type="EMBL" id="BATM01000037">
    <property type="protein sequence ID" value="GAD80547.1"/>
    <property type="molecule type" value="Genomic_DNA"/>
</dbReference>
<accession>U3B532</accession>
<name>U3B532_9VIBR</name>
<dbReference type="InterPro" id="IPR050179">
    <property type="entry name" value="Trans_hexapeptide_repeat"/>
</dbReference>
<protein>
    <recommendedName>
        <fullName evidence="7">Acetyltransferase</fullName>
    </recommendedName>
</protein>
<reference evidence="5 6" key="1">
    <citation type="submission" date="2013-09" db="EMBL/GenBank/DDBJ databases">
        <title>Whole genome shotgun sequence of Vibrio ezurae NBRC 102218.</title>
        <authorList>
            <person name="Yoshida I."/>
            <person name="Hosoyama A."/>
            <person name="Numata M."/>
            <person name="Hashimoto M."/>
            <person name="Hosoyama Y."/>
            <person name="Tsuchikane K."/>
            <person name="Noguchi M."/>
            <person name="Hirakata S."/>
            <person name="Ichikawa N."/>
            <person name="Ohji S."/>
            <person name="Yamazoe A."/>
            <person name="Fujita N."/>
        </authorList>
    </citation>
    <scope>NUCLEOTIDE SEQUENCE [LARGE SCALE GENOMIC DNA]</scope>
    <source>
        <strain evidence="5 6">NBRC 102218</strain>
    </source>
</reference>
<dbReference type="InterPro" id="IPR011004">
    <property type="entry name" value="Trimer_LpxA-like_sf"/>
</dbReference>
<keyword evidence="2" id="KW-0808">Transferase</keyword>
<dbReference type="AlphaFoldDB" id="U3B532"/>
<organism evidence="5 6">
    <name type="scientific">Vibrio ezurae NBRC 102218</name>
    <dbReference type="NCBI Taxonomy" id="1219080"/>
    <lineage>
        <taxon>Bacteria</taxon>
        <taxon>Pseudomonadati</taxon>
        <taxon>Pseudomonadota</taxon>
        <taxon>Gammaproteobacteria</taxon>
        <taxon>Vibrionales</taxon>
        <taxon>Vibrionaceae</taxon>
        <taxon>Vibrio</taxon>
    </lineage>
</organism>
<dbReference type="CDD" id="cd03349">
    <property type="entry name" value="LbH_XAT"/>
    <property type="match status" value="1"/>
</dbReference>
<evidence type="ECO:0000256" key="1">
    <source>
        <dbReference type="ARBA" id="ARBA00007274"/>
    </source>
</evidence>
<dbReference type="SUPFAM" id="SSF51161">
    <property type="entry name" value="Trimeric LpxA-like enzymes"/>
    <property type="match status" value="1"/>
</dbReference>
<dbReference type="InterPro" id="IPR018357">
    <property type="entry name" value="Hexapep_transf_CS"/>
</dbReference>
<gene>
    <name evidence="5" type="ORF">VEZ01S_37_01120</name>
</gene>
<evidence type="ECO:0000256" key="3">
    <source>
        <dbReference type="ARBA" id="ARBA00022737"/>
    </source>
</evidence>
<evidence type="ECO:0000313" key="6">
    <source>
        <dbReference type="Proteomes" id="UP000016562"/>
    </source>
</evidence>
<evidence type="ECO:0000256" key="4">
    <source>
        <dbReference type="ARBA" id="ARBA00023315"/>
    </source>
</evidence>
<dbReference type="OrthoDB" id="9815592at2"/>
<keyword evidence="6" id="KW-1185">Reference proteome</keyword>
<comment type="similarity">
    <text evidence="1">Belongs to the transferase hexapeptide repeat family.</text>
</comment>
<evidence type="ECO:0000313" key="5">
    <source>
        <dbReference type="EMBL" id="GAD80547.1"/>
    </source>
</evidence>
<evidence type="ECO:0000256" key="2">
    <source>
        <dbReference type="ARBA" id="ARBA00022679"/>
    </source>
</evidence>